<proteinExistence type="predicted"/>
<name>A0A174IL47_9CLOT</name>
<evidence type="ECO:0008006" key="4">
    <source>
        <dbReference type="Google" id="ProtNLM"/>
    </source>
</evidence>
<evidence type="ECO:0000313" key="3">
    <source>
        <dbReference type="Proteomes" id="UP000095558"/>
    </source>
</evidence>
<dbReference type="RefSeq" id="WP_042402951.1">
    <property type="nucleotide sequence ID" value="NZ_CYYT01000087.1"/>
</dbReference>
<keyword evidence="1" id="KW-1133">Transmembrane helix</keyword>
<accession>A0A174IL47</accession>
<evidence type="ECO:0000313" key="2">
    <source>
        <dbReference type="EMBL" id="CUO85680.1"/>
    </source>
</evidence>
<keyword evidence="1" id="KW-0472">Membrane</keyword>
<evidence type="ECO:0000256" key="1">
    <source>
        <dbReference type="SAM" id="Phobius"/>
    </source>
</evidence>
<keyword evidence="1" id="KW-0812">Transmembrane</keyword>
<gene>
    <name evidence="2" type="ORF">ERS852470_03563</name>
</gene>
<dbReference type="GeneID" id="83013485"/>
<dbReference type="Proteomes" id="UP000095558">
    <property type="component" value="Unassembled WGS sequence"/>
</dbReference>
<protein>
    <recommendedName>
        <fullName evidence="4">YcxB-like protein domain-containing protein</fullName>
    </recommendedName>
</protein>
<sequence>MEIKYINTFEDIEFLIKYIQYKMGFSKYKYIVCSISVISGIYYSIKLQNLIYFFTNTVIMTFIVFFWLKKTENKDINRISKKIAIKNCNKDRYFLSEKKLILDNRKIYIYCNNDKYEMKIDKFIKVNLLNEYILIFSTKSFGYKKKLIIPRNIFKNEEEINKFIEKITI</sequence>
<dbReference type="EMBL" id="CYZV01000068">
    <property type="protein sequence ID" value="CUO85680.1"/>
    <property type="molecule type" value="Genomic_DNA"/>
</dbReference>
<feature type="transmembrane region" description="Helical" evidence="1">
    <location>
        <begin position="51"/>
        <end position="68"/>
    </location>
</feature>
<reference evidence="2 3" key="1">
    <citation type="submission" date="2015-09" db="EMBL/GenBank/DDBJ databases">
        <authorList>
            <consortium name="Pathogen Informatics"/>
        </authorList>
    </citation>
    <scope>NUCLEOTIDE SEQUENCE [LARGE SCALE GENOMIC DNA]</scope>
    <source>
        <strain evidence="2 3">2789STDY5834855</strain>
    </source>
</reference>
<feature type="transmembrane region" description="Helical" evidence="1">
    <location>
        <begin position="28"/>
        <end position="45"/>
    </location>
</feature>
<dbReference type="AlphaFoldDB" id="A0A174IL47"/>
<organism evidence="2 3">
    <name type="scientific">Clostridium disporicum</name>
    <dbReference type="NCBI Taxonomy" id="84024"/>
    <lineage>
        <taxon>Bacteria</taxon>
        <taxon>Bacillati</taxon>
        <taxon>Bacillota</taxon>
        <taxon>Clostridia</taxon>
        <taxon>Eubacteriales</taxon>
        <taxon>Clostridiaceae</taxon>
        <taxon>Clostridium</taxon>
    </lineage>
</organism>